<dbReference type="Proteomes" id="UP001142400">
    <property type="component" value="Unassembled WGS sequence"/>
</dbReference>
<dbReference type="Gene3D" id="1.10.10.10">
    <property type="entry name" value="Winged helix-like DNA-binding domain superfamily/Winged helix DNA-binding domain"/>
    <property type="match status" value="1"/>
</dbReference>
<dbReference type="PROSITE" id="PS50043">
    <property type="entry name" value="HTH_LUXR_2"/>
    <property type="match status" value="1"/>
</dbReference>
<organism evidence="2 3">
    <name type="scientific">Streptomyces malaysiensis subsp. samsunensis</name>
    <dbReference type="NCBI Taxonomy" id="459658"/>
    <lineage>
        <taxon>Bacteria</taxon>
        <taxon>Bacillati</taxon>
        <taxon>Actinomycetota</taxon>
        <taxon>Actinomycetes</taxon>
        <taxon>Kitasatosporales</taxon>
        <taxon>Streptomycetaceae</taxon>
        <taxon>Streptomyces</taxon>
        <taxon>Streptomyces violaceusniger group</taxon>
    </lineage>
</organism>
<dbReference type="InterPro" id="IPR016032">
    <property type="entry name" value="Sig_transdc_resp-reg_C-effctor"/>
</dbReference>
<feature type="domain" description="HTH luxR-type" evidence="1">
    <location>
        <begin position="1"/>
        <end position="70"/>
    </location>
</feature>
<reference evidence="2" key="1">
    <citation type="submission" date="2022-06" db="EMBL/GenBank/DDBJ databases">
        <title>WGS of actinobacteria.</title>
        <authorList>
            <person name="Thawai C."/>
        </authorList>
    </citation>
    <scope>NUCLEOTIDE SEQUENCE</scope>
    <source>
        <strain evidence="2">DSM 42010</strain>
    </source>
</reference>
<gene>
    <name evidence="2" type="ORF">NQU54_22800</name>
</gene>
<proteinExistence type="predicted"/>
<dbReference type="GO" id="GO:0006355">
    <property type="term" value="P:regulation of DNA-templated transcription"/>
    <property type="evidence" value="ECO:0007669"/>
    <property type="project" value="InterPro"/>
</dbReference>
<accession>A0A9X2RV14</accession>
<evidence type="ECO:0000313" key="3">
    <source>
        <dbReference type="Proteomes" id="UP001142400"/>
    </source>
</evidence>
<sequence>MTAPHLSPRQALVLAAAADGVPLSAVATRLGTTRTQVASRLSEAYRALDVLWLPRDERRAEAVRVARRHGLIPAAEQREAA</sequence>
<dbReference type="SUPFAM" id="SSF46894">
    <property type="entry name" value="C-terminal effector domain of the bipartite response regulators"/>
    <property type="match status" value="1"/>
</dbReference>
<dbReference type="InterPro" id="IPR000792">
    <property type="entry name" value="Tscrpt_reg_LuxR_C"/>
</dbReference>
<name>A0A9X2RV14_STRMQ</name>
<evidence type="ECO:0000313" key="2">
    <source>
        <dbReference type="EMBL" id="MCQ8831822.1"/>
    </source>
</evidence>
<dbReference type="EMBL" id="JANIIC010000027">
    <property type="protein sequence ID" value="MCQ8831822.1"/>
    <property type="molecule type" value="Genomic_DNA"/>
</dbReference>
<dbReference type="SMART" id="SM00421">
    <property type="entry name" value="HTH_LUXR"/>
    <property type="match status" value="1"/>
</dbReference>
<protein>
    <recommendedName>
        <fullName evidence="1">HTH luxR-type domain-containing protein</fullName>
    </recommendedName>
</protein>
<dbReference type="RefSeq" id="WP_257632701.1">
    <property type="nucleotide sequence ID" value="NZ_JANIIC010000027.1"/>
</dbReference>
<dbReference type="AlphaFoldDB" id="A0A9X2RV14"/>
<evidence type="ECO:0000259" key="1">
    <source>
        <dbReference type="PROSITE" id="PS50043"/>
    </source>
</evidence>
<dbReference type="GO" id="GO:0003677">
    <property type="term" value="F:DNA binding"/>
    <property type="evidence" value="ECO:0007669"/>
    <property type="project" value="InterPro"/>
</dbReference>
<keyword evidence="3" id="KW-1185">Reference proteome</keyword>
<comment type="caution">
    <text evidence="2">The sequence shown here is derived from an EMBL/GenBank/DDBJ whole genome shotgun (WGS) entry which is preliminary data.</text>
</comment>
<dbReference type="InterPro" id="IPR036388">
    <property type="entry name" value="WH-like_DNA-bd_sf"/>
</dbReference>